<reference evidence="2 3" key="1">
    <citation type="submission" date="2015-09" db="EMBL/GenBank/DDBJ databases">
        <title>Draft genome of the parasitic nematode Teladorsagia circumcincta isolate WARC Sus (inbred).</title>
        <authorList>
            <person name="Mitreva M."/>
        </authorList>
    </citation>
    <scope>NUCLEOTIDE SEQUENCE [LARGE SCALE GENOMIC DNA]</scope>
    <source>
        <strain evidence="2 3">S</strain>
    </source>
</reference>
<evidence type="ECO:0000313" key="3">
    <source>
        <dbReference type="Proteomes" id="UP000230423"/>
    </source>
</evidence>
<dbReference type="Pfam" id="PF00665">
    <property type="entry name" value="rve"/>
    <property type="match status" value="1"/>
</dbReference>
<organism evidence="2 3">
    <name type="scientific">Teladorsagia circumcincta</name>
    <name type="common">Brown stomach worm</name>
    <name type="synonym">Ostertagia circumcincta</name>
    <dbReference type="NCBI Taxonomy" id="45464"/>
    <lineage>
        <taxon>Eukaryota</taxon>
        <taxon>Metazoa</taxon>
        <taxon>Ecdysozoa</taxon>
        <taxon>Nematoda</taxon>
        <taxon>Chromadorea</taxon>
        <taxon>Rhabditida</taxon>
        <taxon>Rhabditina</taxon>
        <taxon>Rhabditomorpha</taxon>
        <taxon>Strongyloidea</taxon>
        <taxon>Trichostrongylidae</taxon>
        <taxon>Teladorsagia</taxon>
    </lineage>
</organism>
<proteinExistence type="predicted"/>
<accession>A0A2G9T5R4</accession>
<keyword evidence="3" id="KW-1185">Reference proteome</keyword>
<dbReference type="Gene3D" id="3.30.420.10">
    <property type="entry name" value="Ribonuclease H-like superfamily/Ribonuclease H"/>
    <property type="match status" value="1"/>
</dbReference>
<sequence length="138" mass="15549">MSIGPILPRTLRISCASVPISKKLPKPVETELFSWPKEEKPWRRFHMDFVGPLNGKMFLIVVGAYSKWLEVSEMSSTTSKATIRQLSKLFAQSECPETLVSGNGSQFTSLEFTEFCKKNGVVHIRSPPYRPQSSLQAE</sequence>
<dbReference type="SUPFAM" id="SSF53098">
    <property type="entry name" value="Ribonuclease H-like"/>
    <property type="match status" value="1"/>
</dbReference>
<evidence type="ECO:0000313" key="2">
    <source>
        <dbReference type="EMBL" id="PIO53285.1"/>
    </source>
</evidence>
<dbReference type="PROSITE" id="PS50994">
    <property type="entry name" value="INTEGRASE"/>
    <property type="match status" value="1"/>
</dbReference>
<dbReference type="InterPro" id="IPR012337">
    <property type="entry name" value="RNaseH-like_sf"/>
</dbReference>
<name>A0A2G9T5R4_TELCI</name>
<dbReference type="Proteomes" id="UP000230423">
    <property type="component" value="Unassembled WGS sequence"/>
</dbReference>
<dbReference type="EMBL" id="KZ415753">
    <property type="protein sequence ID" value="PIO53285.1"/>
    <property type="molecule type" value="Genomic_DNA"/>
</dbReference>
<evidence type="ECO:0000259" key="1">
    <source>
        <dbReference type="PROSITE" id="PS50994"/>
    </source>
</evidence>
<dbReference type="GO" id="GO:0003676">
    <property type="term" value="F:nucleic acid binding"/>
    <property type="evidence" value="ECO:0007669"/>
    <property type="project" value="InterPro"/>
</dbReference>
<dbReference type="InterPro" id="IPR001584">
    <property type="entry name" value="Integrase_cat-core"/>
</dbReference>
<dbReference type="InterPro" id="IPR050951">
    <property type="entry name" value="Retrovirus_Pol_polyprotein"/>
</dbReference>
<protein>
    <recommendedName>
        <fullName evidence="1">Integrase catalytic domain-containing protein</fullName>
    </recommendedName>
</protein>
<feature type="domain" description="Integrase catalytic" evidence="1">
    <location>
        <begin position="37"/>
        <end position="138"/>
    </location>
</feature>
<dbReference type="InterPro" id="IPR036397">
    <property type="entry name" value="RNaseH_sf"/>
</dbReference>
<dbReference type="AlphaFoldDB" id="A0A2G9T5R4"/>
<dbReference type="PANTHER" id="PTHR37984:SF5">
    <property type="entry name" value="PROTEIN NYNRIN-LIKE"/>
    <property type="match status" value="1"/>
</dbReference>
<dbReference type="GO" id="GO:0015074">
    <property type="term" value="P:DNA integration"/>
    <property type="evidence" value="ECO:0007669"/>
    <property type="project" value="InterPro"/>
</dbReference>
<dbReference type="PANTHER" id="PTHR37984">
    <property type="entry name" value="PROTEIN CBG26694"/>
    <property type="match status" value="1"/>
</dbReference>
<gene>
    <name evidence="2" type="ORF">TELCIR_25387</name>
</gene>
<dbReference type="OrthoDB" id="10058156at2759"/>